<gene>
    <name evidence="1" type="ORF">H5V45_06265</name>
</gene>
<reference evidence="1 2" key="1">
    <citation type="submission" date="2020-08" db="EMBL/GenBank/DDBJ databases">
        <authorList>
            <person name="Seo M.-J."/>
        </authorList>
    </citation>
    <scope>NUCLEOTIDE SEQUENCE [LARGE SCALE GENOMIC DNA]</scope>
    <source>
        <strain evidence="1 2">KIGAM211</strain>
    </source>
</reference>
<dbReference type="Proteomes" id="UP000523955">
    <property type="component" value="Unassembled WGS sequence"/>
</dbReference>
<name>A0A7X0VAG1_9ACTN</name>
<dbReference type="EMBL" id="JACKXE010000001">
    <property type="protein sequence ID" value="MBB6626922.1"/>
    <property type="molecule type" value="Genomic_DNA"/>
</dbReference>
<protein>
    <submittedName>
        <fullName evidence="1">Uncharacterized protein</fullName>
    </submittedName>
</protein>
<keyword evidence="2" id="KW-1185">Reference proteome</keyword>
<organism evidence="1 2">
    <name type="scientific">Nocardioides luti</name>
    <dbReference type="NCBI Taxonomy" id="2761101"/>
    <lineage>
        <taxon>Bacteria</taxon>
        <taxon>Bacillati</taxon>
        <taxon>Actinomycetota</taxon>
        <taxon>Actinomycetes</taxon>
        <taxon>Propionibacteriales</taxon>
        <taxon>Nocardioidaceae</taxon>
        <taxon>Nocardioides</taxon>
    </lineage>
</organism>
<dbReference type="AlphaFoldDB" id="A0A7X0VAG1"/>
<accession>A0A7X0VAG1</accession>
<evidence type="ECO:0000313" key="2">
    <source>
        <dbReference type="Proteomes" id="UP000523955"/>
    </source>
</evidence>
<evidence type="ECO:0000313" key="1">
    <source>
        <dbReference type="EMBL" id="MBB6626922.1"/>
    </source>
</evidence>
<proteinExistence type="predicted"/>
<sequence>MVDDSGIHLTRTDENAAEIDELAALLGGRVGLDGVLGDLDRRGRRGLAPGLAVTRSLTWDAEDRRTTQWWPQGISTSADASDTGEIGDRRVLAVSWYAQGAGAAGHQGARISFLDLATRRYRHVLLVMPVRAADGTVALEPLRVHAGGIVWCGPYLHVAATARGFHTCRLDDLLRVDDDAAGSDRTTLGVEAGRVSAHGYRYVLPVRFSYRAHAGSTDQGLRYSFMSLDRSATPPDLLVGEYGQRGQSQRLARFPLDPGTLLLSEDEEGRSVPLLLEGGGVQQTQGAAVAGDTYVLTVSHGTRTPGSVYVGRPGRFRRRRWATPMGPEDVAYWPSSDLVWSVSEHPRRRWIFAMKRSRLTR</sequence>
<dbReference type="RefSeq" id="WP_185252141.1">
    <property type="nucleotide sequence ID" value="NZ_JACKXE010000001.1"/>
</dbReference>
<comment type="caution">
    <text evidence="1">The sequence shown here is derived from an EMBL/GenBank/DDBJ whole genome shotgun (WGS) entry which is preliminary data.</text>
</comment>